<proteinExistence type="predicted"/>
<dbReference type="STRING" id="525909.Afer_1977"/>
<organism evidence="2 3">
    <name type="scientific">Acidimicrobium ferrooxidans (strain DSM 10331 / JCM 15462 / NBRC 103882 / ICP)</name>
    <dbReference type="NCBI Taxonomy" id="525909"/>
    <lineage>
        <taxon>Bacteria</taxon>
        <taxon>Bacillati</taxon>
        <taxon>Actinomycetota</taxon>
        <taxon>Acidimicrobiia</taxon>
        <taxon>Acidimicrobiales</taxon>
        <taxon>Acidimicrobiaceae</taxon>
        <taxon>Acidimicrobium</taxon>
    </lineage>
</organism>
<gene>
    <name evidence="2" type="ordered locus">Afer_1977</name>
</gene>
<sequence length="655" mass="65289">MPRSPWKRRWGVASGGVVAASALLALAGVSSSALVAQTSPMGNLFPQLANVKVGSATASNNDTNPYGVAVVPKTMGNLVAGDVLVADFNSSAGTFGAGTSIVEVNPTTGQSTTFYQNADITGPVGIAINPSNDIVWVGYWGSTANGSGSGYAVINSSGTLIANYTSTNSTFAGVWGAAVAPGAFFWSNVAVSNTGADGQVWRLNPNPTGTSNGQPLNATYTALATGLPTNSNVSGGETASNAGGPQGMVYDPANGMLYVADDVNNTIYAIPNALTATTPQTPMVVSQSPLLQSPQNIAINPQNGDLLVVNGATNNDLLEINPMNGMVVATRVLDTGAAGGLFGLATATNAMGQLQVYYDDSNSSTLNALMAPNTAYGSYAFVRGNGHVSSFGPLGTGQPAAPASGVVGYAPDPAMAGAGWEVTASGMVMSVGGAPSYGSVQTAGVTHLAAPIVGIASTPDGMGYWLVGADGGVFAFGDAHYMGNTYTDGLTGLGGAHPLAAPIVGIASTPDGMGYWLVGADGGVFAFGDAEYMGNTYTDGLTGLGGAHPLAAPIVGIASTPDGMGYWLVGADGGVFAFGDAHYMGNTYTDGLTGLHGAHPLAQPVIGLVPTPDGMGYWLLAADGGVFAFGNAEYMGSGPAFGDTGPFTAGGSISA</sequence>
<feature type="chain" id="PRO_5002979000" description="NHL repeat containing protein" evidence="1">
    <location>
        <begin position="36"/>
        <end position="655"/>
    </location>
</feature>
<dbReference type="KEGG" id="afo:Afer_1977"/>
<evidence type="ECO:0008006" key="4">
    <source>
        <dbReference type="Google" id="ProtNLM"/>
    </source>
</evidence>
<reference evidence="2 3" key="1">
    <citation type="journal article" date="2009" name="Stand. Genomic Sci.">
        <title>Complete genome sequence of Acidimicrobium ferrooxidans type strain (ICP).</title>
        <authorList>
            <person name="Clum A."/>
            <person name="Nolan M."/>
            <person name="Lang E."/>
            <person name="Glavina Del Rio T."/>
            <person name="Tice H."/>
            <person name="Copeland A."/>
            <person name="Cheng J.F."/>
            <person name="Lucas S."/>
            <person name="Chen F."/>
            <person name="Bruce D."/>
            <person name="Goodwin L."/>
            <person name="Pitluck S."/>
            <person name="Ivanova N."/>
            <person name="Mavrommatis K."/>
            <person name="Mikhailova N."/>
            <person name="Pati A."/>
            <person name="Chen A."/>
            <person name="Palaniappan K."/>
            <person name="Goker M."/>
            <person name="Spring S."/>
            <person name="Land M."/>
            <person name="Hauser L."/>
            <person name="Chang Y.J."/>
            <person name="Jeffries C.C."/>
            <person name="Chain P."/>
            <person name="Bristow J."/>
            <person name="Eisen J.A."/>
            <person name="Markowitz V."/>
            <person name="Hugenholtz P."/>
            <person name="Kyrpides N.C."/>
            <person name="Klenk H.P."/>
            <person name="Lapidus A."/>
        </authorList>
    </citation>
    <scope>NUCLEOTIDE SEQUENCE [LARGE SCALE GENOMIC DNA]</scope>
    <source>
        <strain evidence="3">DSM 10331 / JCM 15462 / NBRC 103882 / ICP</strain>
    </source>
</reference>
<dbReference type="InterPro" id="IPR011041">
    <property type="entry name" value="Quinoprot_gluc/sorb_DH_b-prop"/>
</dbReference>
<name>C7M1Y3_ACIFD</name>
<keyword evidence="3" id="KW-1185">Reference proteome</keyword>
<dbReference type="EMBL" id="CP001631">
    <property type="protein sequence ID" value="ACU54880.1"/>
    <property type="molecule type" value="Genomic_DNA"/>
</dbReference>
<dbReference type="SUPFAM" id="SSF63829">
    <property type="entry name" value="Calcium-dependent phosphotriesterase"/>
    <property type="match status" value="1"/>
</dbReference>
<evidence type="ECO:0000313" key="2">
    <source>
        <dbReference type="EMBL" id="ACU54880.1"/>
    </source>
</evidence>
<dbReference type="eggNOG" id="COG3391">
    <property type="taxonomic scope" value="Bacteria"/>
</dbReference>
<dbReference type="SUPFAM" id="SSF50952">
    <property type="entry name" value="Soluble quinoprotein glucose dehydrogenase"/>
    <property type="match status" value="1"/>
</dbReference>
<dbReference type="Proteomes" id="UP000000771">
    <property type="component" value="Chromosome"/>
</dbReference>
<feature type="signal peptide" evidence="1">
    <location>
        <begin position="1"/>
        <end position="35"/>
    </location>
</feature>
<dbReference type="HOGENOM" id="CLU_418362_0_0_11"/>
<accession>C7M1Y3</accession>
<protein>
    <recommendedName>
        <fullName evidence="4">NHL repeat containing protein</fullName>
    </recommendedName>
</protein>
<dbReference type="RefSeq" id="WP_015799356.1">
    <property type="nucleotide sequence ID" value="NC_013124.1"/>
</dbReference>
<evidence type="ECO:0000256" key="1">
    <source>
        <dbReference type="SAM" id="SignalP"/>
    </source>
</evidence>
<evidence type="ECO:0000313" key="3">
    <source>
        <dbReference type="Proteomes" id="UP000000771"/>
    </source>
</evidence>
<keyword evidence="1" id="KW-0732">Signal</keyword>
<dbReference type="Gene3D" id="2.40.10.500">
    <property type="match status" value="1"/>
</dbReference>
<dbReference type="AlphaFoldDB" id="C7M1Y3"/>
<dbReference type="OrthoDB" id="152464at2"/>